<dbReference type="AlphaFoldDB" id="A0A7R8WLG5"/>
<organism evidence="2">
    <name type="scientific">Cyprideis torosa</name>
    <dbReference type="NCBI Taxonomy" id="163714"/>
    <lineage>
        <taxon>Eukaryota</taxon>
        <taxon>Metazoa</taxon>
        <taxon>Ecdysozoa</taxon>
        <taxon>Arthropoda</taxon>
        <taxon>Crustacea</taxon>
        <taxon>Oligostraca</taxon>
        <taxon>Ostracoda</taxon>
        <taxon>Podocopa</taxon>
        <taxon>Podocopida</taxon>
        <taxon>Cytherocopina</taxon>
        <taxon>Cytheroidea</taxon>
        <taxon>Cytherideidae</taxon>
        <taxon>Cyprideis</taxon>
    </lineage>
</organism>
<reference evidence="2" key="1">
    <citation type="submission" date="2020-11" db="EMBL/GenBank/DDBJ databases">
        <authorList>
            <person name="Tran Van P."/>
        </authorList>
    </citation>
    <scope>NUCLEOTIDE SEQUENCE</scope>
</reference>
<name>A0A7R8WLG5_9CRUS</name>
<accession>A0A7R8WLG5</accession>
<gene>
    <name evidence="2" type="ORF">CTOB1V02_LOCUS11774</name>
</gene>
<dbReference type="OrthoDB" id="10018316at2759"/>
<dbReference type="PANTHER" id="PTHR46108:SF4">
    <property type="entry name" value="BLUE CHEESE"/>
    <property type="match status" value="1"/>
</dbReference>
<dbReference type="EMBL" id="OB667369">
    <property type="protein sequence ID" value="CAD7233956.1"/>
    <property type="molecule type" value="Genomic_DNA"/>
</dbReference>
<dbReference type="InterPro" id="IPR051944">
    <property type="entry name" value="BEACH_domain_protein"/>
</dbReference>
<protein>
    <submittedName>
        <fullName evidence="2">Uncharacterized protein</fullName>
    </submittedName>
</protein>
<evidence type="ECO:0000256" key="1">
    <source>
        <dbReference type="ARBA" id="ARBA00022574"/>
    </source>
</evidence>
<sequence>MRESALVPKLLRILEADHRTMPDTSQQFLFSTLATLLANNPRSTDLQCFGQFLASTLPSYCVSEKHLNLVSWSSSAPAEQSSEGRACPALSFTLSEDEDEASAPLEYGGTVSAANVLLRNKGLHLLYSLMWTSRKEVNQGFCDEVVRILGYDWLLLFMQGHLHDSTMSLALPAITLCLSHPTLLQRFRDSCSSNGCWLADADSFVQSRGSQVLGIQVGHSGQQQRSVPREIQEEALMVPGFQALAWLVVKHSSNKHVYFHLLNLVFCQTPKAVPPEPKFDIDYLWTYIFGAGTHPNTVAVIAPSVCPEGIVLICGILRKLMFQASAGEFLLSRDSLEPGCEWLEELPANMLSFLMYLYHNLRDFASAVHSPDVLSALSRLVFPLQPCDDAKAPPAVPPEISSSPPVMLGSRDEHKGLVRHPARRYVMDFLRMVVFDSFSFPFTGKGPTTIDCILEALPEDCEHSQLCEFQTDLLGTVMDHISAVDVLNPDGVGLPVPPGGSVANVPPNVFYFAGRLVDKLWQGFVWLNPQEILDFVIRLVQQAKKRHFSSASLEPLFRSLNRLILFLLSQRSDAPKDSSKADEGDQKKNPVLETLEKLVIFRGIIFGASNQETEFIGCLIYCLLQLTQNLSISSEGGSRTTWHVDLLSISQSPSTQQVHQAASRVWEEVYVCKKPAIEEWWFPLGQEERLFPSAVNRLVSPQQVFRVTLPVPSGRCPPLGSVRELLHEPASRSWGQFIDGERRSAYKTPWESQHQIQTVSQVRGGDWPDRRKGVAEEWEGVAEEWEGKLQKMTSLARLAARTKRREESLKARPSNISFQEFTQASLIHIALVKELRDFQHRQAIQ</sequence>
<dbReference type="PANTHER" id="PTHR46108">
    <property type="entry name" value="BLUE CHEESE"/>
    <property type="match status" value="1"/>
</dbReference>
<evidence type="ECO:0000313" key="2">
    <source>
        <dbReference type="EMBL" id="CAD7233956.1"/>
    </source>
</evidence>
<feature type="non-terminal residue" evidence="2">
    <location>
        <position position="1"/>
    </location>
</feature>
<proteinExistence type="predicted"/>
<keyword evidence="1" id="KW-0853">WD repeat</keyword>